<evidence type="ECO:0000256" key="2">
    <source>
        <dbReference type="SAM" id="SignalP"/>
    </source>
</evidence>
<dbReference type="InterPro" id="IPR011043">
    <property type="entry name" value="Gal_Oxase/kelch_b-propeller"/>
</dbReference>
<evidence type="ECO:0008006" key="7">
    <source>
        <dbReference type="Google" id="ProtNLM"/>
    </source>
</evidence>
<dbReference type="InterPro" id="IPR015202">
    <property type="entry name" value="GO-like_E_set"/>
</dbReference>
<protein>
    <recommendedName>
        <fullName evidence="7">Galactose oxidase</fullName>
    </recommendedName>
</protein>
<dbReference type="Pfam" id="PF09118">
    <property type="entry name" value="GO-like_E_set"/>
    <property type="match status" value="1"/>
</dbReference>
<dbReference type="InterPro" id="IPR037293">
    <property type="entry name" value="Gal_Oxidase_central_sf"/>
</dbReference>
<dbReference type="InterPro" id="IPR014756">
    <property type="entry name" value="Ig_E-set"/>
</dbReference>
<evidence type="ECO:0000259" key="3">
    <source>
        <dbReference type="Pfam" id="PF07250"/>
    </source>
</evidence>
<feature type="signal peptide" evidence="2">
    <location>
        <begin position="1"/>
        <end position="26"/>
    </location>
</feature>
<keyword evidence="1 2" id="KW-0732">Signal</keyword>
<dbReference type="CDD" id="cd02851">
    <property type="entry name" value="E_set_GO_C"/>
    <property type="match status" value="1"/>
</dbReference>
<proteinExistence type="predicted"/>
<gene>
    <name evidence="5" type="ORF">KC19_8G048000</name>
</gene>
<evidence type="ECO:0000313" key="5">
    <source>
        <dbReference type="EMBL" id="KAG0563643.1"/>
    </source>
</evidence>
<dbReference type="Gene3D" id="2.60.40.10">
    <property type="entry name" value="Immunoglobulins"/>
    <property type="match status" value="1"/>
</dbReference>
<organism evidence="5 6">
    <name type="scientific">Ceratodon purpureus</name>
    <name type="common">Fire moss</name>
    <name type="synonym">Dicranum purpureum</name>
    <dbReference type="NCBI Taxonomy" id="3225"/>
    <lineage>
        <taxon>Eukaryota</taxon>
        <taxon>Viridiplantae</taxon>
        <taxon>Streptophyta</taxon>
        <taxon>Embryophyta</taxon>
        <taxon>Bryophyta</taxon>
        <taxon>Bryophytina</taxon>
        <taxon>Bryopsida</taxon>
        <taxon>Dicranidae</taxon>
        <taxon>Pseudoditrichales</taxon>
        <taxon>Ditrichaceae</taxon>
        <taxon>Ceratodon</taxon>
    </lineage>
</organism>
<dbReference type="PANTHER" id="PTHR32208:SF71">
    <property type="entry name" value="GLYOXAL OXIDASE-RELATED PROTEIN"/>
    <property type="match status" value="1"/>
</dbReference>
<dbReference type="Pfam" id="PF07250">
    <property type="entry name" value="Glyoxal_oxid_N"/>
    <property type="match status" value="1"/>
</dbReference>
<dbReference type="InterPro" id="IPR009880">
    <property type="entry name" value="Glyoxal_oxidase_N"/>
</dbReference>
<evidence type="ECO:0000313" key="6">
    <source>
        <dbReference type="Proteomes" id="UP000822688"/>
    </source>
</evidence>
<dbReference type="InterPro" id="IPR013783">
    <property type="entry name" value="Ig-like_fold"/>
</dbReference>
<dbReference type="AlphaFoldDB" id="A0A8T0GXL2"/>
<feature type="domain" description="Glyoxal oxidase N-terminal" evidence="3">
    <location>
        <begin position="42"/>
        <end position="428"/>
    </location>
</feature>
<dbReference type="SUPFAM" id="SSF81296">
    <property type="entry name" value="E set domains"/>
    <property type="match status" value="1"/>
</dbReference>
<comment type="caution">
    <text evidence="5">The sequence shown here is derived from an EMBL/GenBank/DDBJ whole genome shotgun (WGS) entry which is preliminary data.</text>
</comment>
<dbReference type="SUPFAM" id="SSF50965">
    <property type="entry name" value="Galactose oxidase, central domain"/>
    <property type="match status" value="1"/>
</dbReference>
<evidence type="ECO:0000259" key="4">
    <source>
        <dbReference type="Pfam" id="PF09118"/>
    </source>
</evidence>
<reference evidence="5" key="1">
    <citation type="submission" date="2020-06" db="EMBL/GenBank/DDBJ databases">
        <title>WGS assembly of Ceratodon purpureus strain R40.</title>
        <authorList>
            <person name="Carey S.B."/>
            <person name="Jenkins J."/>
            <person name="Shu S."/>
            <person name="Lovell J.T."/>
            <person name="Sreedasyam A."/>
            <person name="Maumus F."/>
            <person name="Tiley G.P."/>
            <person name="Fernandez-Pozo N."/>
            <person name="Barry K."/>
            <person name="Chen C."/>
            <person name="Wang M."/>
            <person name="Lipzen A."/>
            <person name="Daum C."/>
            <person name="Saski C.A."/>
            <person name="Payton A.C."/>
            <person name="Mcbreen J.C."/>
            <person name="Conrad R.E."/>
            <person name="Kollar L.M."/>
            <person name="Olsson S."/>
            <person name="Huttunen S."/>
            <person name="Landis J.B."/>
            <person name="Wickett N.J."/>
            <person name="Johnson M.G."/>
            <person name="Rensing S.A."/>
            <person name="Grimwood J."/>
            <person name="Schmutz J."/>
            <person name="Mcdaniel S.F."/>
        </authorList>
    </citation>
    <scope>NUCLEOTIDE SEQUENCE</scope>
    <source>
        <strain evidence="5">R40</strain>
    </source>
</reference>
<dbReference type="EMBL" id="CM026429">
    <property type="protein sequence ID" value="KAG0563643.1"/>
    <property type="molecule type" value="Genomic_DNA"/>
</dbReference>
<keyword evidence="6" id="KW-1185">Reference proteome</keyword>
<sequence>MTMSKRLEIWLCVMFVCSIWAGRSLAQDSWELVVKNSGTIAMQVQLMHTNRVVMYDRTDYGASQLTFPDGYCRMNPRDIRLKKDCTAHSNVLDLATTKITPLKIFSNPWCSSGAVLADGTLLSTGGWNDGAAVIRTIGAKAGNDWKEFLKPAEGLLSARWYASDQILPDNRVIVVGGRRAFSYEFVPRKQGEGQYQLPFLKATTTPGAENNLYPFLFLNPDGNLFIMANQDAILLNYKVNRVVRTYPKIPGGPRNYPSSAGMVALPLSAEDGYKRVEVMVCGGCTPTAFLNVGKGIFETALSSCGRMVITDANAQWRMVNMPSPRVMGDMLNLPNGEVIIINGAKRGTAGWTSALLPALQPVTYDPTKNRFFTWKASTIPRMYHSSAVVLPDGKILVAGSNPHIGYDFKPKNYPYPTELRIEKYSPFYLHKSYNLRRPTILASTAFVPHNADFQVTFTLLQKPVALLFRLYAPPFTTHGYSMNQRMLVLKLKAVRTLAQNRYTATVVAPPNSVICPTGYYLLTCQNQGTPSRSVWVKIG</sequence>
<evidence type="ECO:0000256" key="1">
    <source>
        <dbReference type="ARBA" id="ARBA00022729"/>
    </source>
</evidence>
<feature type="chain" id="PRO_5035794420" description="Galactose oxidase" evidence="2">
    <location>
        <begin position="27"/>
        <end position="539"/>
    </location>
</feature>
<dbReference type="Gene3D" id="2.130.10.80">
    <property type="entry name" value="Galactose oxidase/kelch, beta-propeller"/>
    <property type="match status" value="1"/>
</dbReference>
<feature type="domain" description="Galactose oxidase-like Early set" evidence="4">
    <location>
        <begin position="437"/>
        <end position="538"/>
    </location>
</feature>
<accession>A0A8T0GXL2</accession>
<dbReference type="PANTHER" id="PTHR32208">
    <property type="entry name" value="SECRETED PROTEIN-RELATED"/>
    <property type="match status" value="1"/>
</dbReference>
<dbReference type="Proteomes" id="UP000822688">
    <property type="component" value="Chromosome 8"/>
</dbReference>
<name>A0A8T0GXL2_CERPU</name>